<evidence type="ECO:0000313" key="4">
    <source>
        <dbReference type="Proteomes" id="UP000584374"/>
    </source>
</evidence>
<feature type="region of interest" description="Disordered" evidence="1">
    <location>
        <begin position="196"/>
        <end position="218"/>
    </location>
</feature>
<dbReference type="InterPro" id="IPR047650">
    <property type="entry name" value="Transpos_IS110"/>
</dbReference>
<dbReference type="PANTHER" id="PTHR33055:SF16">
    <property type="entry name" value="TRANSPOSASE FOR INSERTION SEQUENCE ELEMENT IS1547"/>
    <property type="match status" value="1"/>
</dbReference>
<dbReference type="PANTHER" id="PTHR33055">
    <property type="entry name" value="TRANSPOSASE FOR INSERTION SEQUENCE ELEMENT IS1111A"/>
    <property type="match status" value="1"/>
</dbReference>
<dbReference type="Pfam" id="PF02371">
    <property type="entry name" value="Transposase_20"/>
    <property type="match status" value="1"/>
</dbReference>
<keyword evidence="4" id="KW-1185">Reference proteome</keyword>
<comment type="caution">
    <text evidence="3">The sequence shown here is derived from an EMBL/GenBank/DDBJ whole genome shotgun (WGS) entry which is preliminary data.</text>
</comment>
<feature type="region of interest" description="Disordered" evidence="1">
    <location>
        <begin position="1"/>
        <end position="30"/>
    </location>
</feature>
<dbReference type="GO" id="GO:0006313">
    <property type="term" value="P:DNA transposition"/>
    <property type="evidence" value="ECO:0007669"/>
    <property type="project" value="InterPro"/>
</dbReference>
<gene>
    <name evidence="3" type="ORF">BJ970_002584</name>
</gene>
<organism evidence="3 4">
    <name type="scientific">Saccharopolyspora phatthalungensis</name>
    <dbReference type="NCBI Taxonomy" id="664693"/>
    <lineage>
        <taxon>Bacteria</taxon>
        <taxon>Bacillati</taxon>
        <taxon>Actinomycetota</taxon>
        <taxon>Actinomycetes</taxon>
        <taxon>Pseudonocardiales</taxon>
        <taxon>Pseudonocardiaceae</taxon>
        <taxon>Saccharopolyspora</taxon>
    </lineage>
</organism>
<feature type="domain" description="Transposase IS116/IS110/IS902 C-terminal" evidence="2">
    <location>
        <begin position="163"/>
        <end position="242"/>
    </location>
</feature>
<feature type="compositionally biased region" description="Basic and acidic residues" evidence="1">
    <location>
        <begin position="1"/>
        <end position="19"/>
    </location>
</feature>
<name>A0A840Q587_9PSEU</name>
<dbReference type="Proteomes" id="UP000584374">
    <property type="component" value="Unassembled WGS sequence"/>
</dbReference>
<dbReference type="GO" id="GO:0003677">
    <property type="term" value="F:DNA binding"/>
    <property type="evidence" value="ECO:0007669"/>
    <property type="project" value="InterPro"/>
</dbReference>
<dbReference type="RefSeq" id="WP_184726463.1">
    <property type="nucleotide sequence ID" value="NZ_JACHIW010000001.1"/>
</dbReference>
<reference evidence="3 4" key="1">
    <citation type="submission" date="2020-08" db="EMBL/GenBank/DDBJ databases">
        <title>Sequencing the genomes of 1000 actinobacteria strains.</title>
        <authorList>
            <person name="Klenk H.-P."/>
        </authorList>
    </citation>
    <scope>NUCLEOTIDE SEQUENCE [LARGE SCALE GENOMIC DNA]</scope>
    <source>
        <strain evidence="3 4">DSM 45584</strain>
    </source>
</reference>
<dbReference type="GO" id="GO:0004803">
    <property type="term" value="F:transposase activity"/>
    <property type="evidence" value="ECO:0007669"/>
    <property type="project" value="InterPro"/>
</dbReference>
<dbReference type="AlphaFoldDB" id="A0A840Q587"/>
<accession>A0A840Q587</accession>
<dbReference type="InterPro" id="IPR003346">
    <property type="entry name" value="Transposase_20"/>
</dbReference>
<evidence type="ECO:0000256" key="1">
    <source>
        <dbReference type="SAM" id="MobiDB-lite"/>
    </source>
</evidence>
<sequence>MDDDIGSHRVLEVNRPDRSARRRKGKSDPLDAAAAGRAVLAGEATAIPKAQTGGVEAVRVLHTVRAGAVKARTAAINTLRGLLVTAEDQLREGLRGLPAARLAAACADLAIDDTADLADPAQATRTALRELGHRIQNLTSEITRLGGKLKTLTTRLAPATTALFGVDPDTAAQLLITCGDNPDRLGSEAALAALTGTSPLPASSGRTDRHRLNRGGDRQANKALHQIVLVRMRHDQRTRDYVHKRTQQGLSKKDIMRCLKRYLARKIYRTITTDLAHTTT</sequence>
<evidence type="ECO:0000313" key="3">
    <source>
        <dbReference type="EMBL" id="MBB5155050.1"/>
    </source>
</evidence>
<evidence type="ECO:0000259" key="2">
    <source>
        <dbReference type="Pfam" id="PF02371"/>
    </source>
</evidence>
<protein>
    <recommendedName>
        <fullName evidence="2">Transposase IS116/IS110/IS902 C-terminal domain-containing protein</fullName>
    </recommendedName>
</protein>
<proteinExistence type="predicted"/>
<dbReference type="EMBL" id="JACHIW010000001">
    <property type="protein sequence ID" value="MBB5155050.1"/>
    <property type="molecule type" value="Genomic_DNA"/>
</dbReference>
<feature type="compositionally biased region" description="Polar residues" evidence="1">
    <location>
        <begin position="196"/>
        <end position="205"/>
    </location>
</feature>